<gene>
    <name evidence="1" type="ORF">LCGC14_2344840</name>
</gene>
<feature type="non-terminal residue" evidence="1">
    <location>
        <position position="1"/>
    </location>
</feature>
<dbReference type="EMBL" id="LAZR01034003">
    <property type="protein sequence ID" value="KKL46508.1"/>
    <property type="molecule type" value="Genomic_DNA"/>
</dbReference>
<name>A0A0F9CAU2_9ZZZZ</name>
<comment type="caution">
    <text evidence="1">The sequence shown here is derived from an EMBL/GenBank/DDBJ whole genome shotgun (WGS) entry which is preliminary data.</text>
</comment>
<dbReference type="AlphaFoldDB" id="A0A0F9CAU2"/>
<organism evidence="1">
    <name type="scientific">marine sediment metagenome</name>
    <dbReference type="NCBI Taxonomy" id="412755"/>
    <lineage>
        <taxon>unclassified sequences</taxon>
        <taxon>metagenomes</taxon>
        <taxon>ecological metagenomes</taxon>
    </lineage>
</organism>
<proteinExistence type="predicted"/>
<accession>A0A0F9CAU2</accession>
<reference evidence="1" key="1">
    <citation type="journal article" date="2015" name="Nature">
        <title>Complex archaea that bridge the gap between prokaryotes and eukaryotes.</title>
        <authorList>
            <person name="Spang A."/>
            <person name="Saw J.H."/>
            <person name="Jorgensen S.L."/>
            <person name="Zaremba-Niedzwiedzka K."/>
            <person name="Martijn J."/>
            <person name="Lind A.E."/>
            <person name="van Eijk R."/>
            <person name="Schleper C."/>
            <person name="Guy L."/>
            <person name="Ettema T.J."/>
        </authorList>
    </citation>
    <scope>NUCLEOTIDE SEQUENCE</scope>
</reference>
<evidence type="ECO:0000313" key="1">
    <source>
        <dbReference type="EMBL" id="KKL46508.1"/>
    </source>
</evidence>
<sequence>VNVDKPDSNKELAVIKIDEEIINIDSMQLGRCAGMIYSFLLKQDDPIGKRSFNKRQIAAATGYSIRSSGFSNAISSLVSKGLVKRKGDKIEIALVDRKFAKYLEHDFSIRGWLNNLGKCPREIYEFLLEHPNETFTKEQIADNTPSQYSVTSSGFTNALSALNSTGLITKEGSEIRLNPELLELNQ</sequence>
<protein>
    <submittedName>
        <fullName evidence="1">Uncharacterized protein</fullName>
    </submittedName>
</protein>